<evidence type="ECO:0000256" key="5">
    <source>
        <dbReference type="ARBA" id="ARBA00022729"/>
    </source>
</evidence>
<evidence type="ECO:0000313" key="7">
    <source>
        <dbReference type="EMBL" id="XBO70094.1"/>
    </source>
</evidence>
<dbReference type="PROSITE" id="PS50983">
    <property type="entry name" value="FE_B12_PBP"/>
    <property type="match status" value="1"/>
</dbReference>
<dbReference type="AlphaFoldDB" id="A0AAU7KFC2"/>
<evidence type="ECO:0000256" key="1">
    <source>
        <dbReference type="ARBA" id="ARBA00004196"/>
    </source>
</evidence>
<evidence type="ECO:0000259" key="6">
    <source>
        <dbReference type="PROSITE" id="PS50983"/>
    </source>
</evidence>
<reference evidence="7" key="1">
    <citation type="submission" date="2022-06" db="EMBL/GenBank/DDBJ databases">
        <title>A novel DMS-producing enzyme.</title>
        <authorList>
            <person name="Zhang Y."/>
        </authorList>
    </citation>
    <scope>NUCLEOTIDE SEQUENCE</scope>
    <source>
        <strain evidence="7">RT37</strain>
    </source>
</reference>
<dbReference type="EMBL" id="CP098827">
    <property type="protein sequence ID" value="XBO70094.1"/>
    <property type="molecule type" value="Genomic_DNA"/>
</dbReference>
<dbReference type="InterPro" id="IPR002491">
    <property type="entry name" value="ABC_transptr_periplasmic_BD"/>
</dbReference>
<protein>
    <submittedName>
        <fullName evidence="7">Iron-siderophore ABC transporter substrate-binding protein</fullName>
    </submittedName>
</protein>
<dbReference type="GO" id="GO:1901678">
    <property type="term" value="P:iron coordination entity transport"/>
    <property type="evidence" value="ECO:0007669"/>
    <property type="project" value="UniProtKB-ARBA"/>
</dbReference>
<sequence>MRGMSPLARGAVALGQKVGPGIGLALGLSLATLGVAGAQEEPRVLDTAFGEVEIQGQPERVVTLYEGALDTSLAAGVTPLGAVATRAAEDVADYLKDEVPDIQIVGTAGEVNVEAVVGLEPDLILASSRLSEDTYALLSQLAPTVVPATEGFDPEAWKDEARLFGRALGHESEIDRAIETVEARAAELAASFEAQTSQDNAFLIRWMPQGPLVMSTELFTTGLLAAAGLDVQDDQLVPQGRPHSDPLSLEALSRVDGDWLFVATLDANGAEALDQAMQSDAFKRLAVVGNDRVVAVDGQLWTSASGPIAAQAVLDDIEQALEGVVTP</sequence>
<evidence type="ECO:0000256" key="4">
    <source>
        <dbReference type="ARBA" id="ARBA00022496"/>
    </source>
</evidence>
<comment type="subcellular location">
    <subcellularLocation>
        <location evidence="1">Cell envelope</location>
    </subcellularLocation>
</comment>
<dbReference type="PANTHER" id="PTHR30532">
    <property type="entry name" value="IRON III DICITRATE-BINDING PERIPLASMIC PROTEIN"/>
    <property type="match status" value="1"/>
</dbReference>
<evidence type="ECO:0000256" key="2">
    <source>
        <dbReference type="ARBA" id="ARBA00008814"/>
    </source>
</evidence>
<dbReference type="Pfam" id="PF01497">
    <property type="entry name" value="Peripla_BP_2"/>
    <property type="match status" value="1"/>
</dbReference>
<dbReference type="CDD" id="cd01146">
    <property type="entry name" value="FhuD"/>
    <property type="match status" value="1"/>
</dbReference>
<accession>A0AAU7KFC2</accession>
<dbReference type="Gene3D" id="3.40.50.1980">
    <property type="entry name" value="Nitrogenase molybdenum iron protein domain"/>
    <property type="match status" value="2"/>
</dbReference>
<dbReference type="InterPro" id="IPR051313">
    <property type="entry name" value="Bact_iron-sidero_bind"/>
</dbReference>
<keyword evidence="4" id="KW-0408">Iron</keyword>
<organism evidence="7">
    <name type="scientific">Halomonas sp. RT37</name>
    <dbReference type="NCBI Taxonomy" id="2950872"/>
    <lineage>
        <taxon>Bacteria</taxon>
        <taxon>Pseudomonadati</taxon>
        <taxon>Pseudomonadota</taxon>
        <taxon>Gammaproteobacteria</taxon>
        <taxon>Oceanospirillales</taxon>
        <taxon>Halomonadaceae</taxon>
        <taxon>Halomonas</taxon>
    </lineage>
</organism>
<feature type="domain" description="Fe/B12 periplasmic-binding" evidence="6">
    <location>
        <begin position="60"/>
        <end position="325"/>
    </location>
</feature>
<keyword evidence="4" id="KW-0406">Ion transport</keyword>
<evidence type="ECO:0000256" key="3">
    <source>
        <dbReference type="ARBA" id="ARBA00022448"/>
    </source>
</evidence>
<keyword evidence="3" id="KW-0813">Transport</keyword>
<comment type="similarity">
    <text evidence="2">Belongs to the bacterial solute-binding protein 8 family.</text>
</comment>
<name>A0AAU7KFC2_9GAMM</name>
<dbReference type="GO" id="GO:0030288">
    <property type="term" value="C:outer membrane-bounded periplasmic space"/>
    <property type="evidence" value="ECO:0007669"/>
    <property type="project" value="TreeGrafter"/>
</dbReference>
<dbReference type="PANTHER" id="PTHR30532:SF25">
    <property type="entry name" value="IRON(III) DICITRATE-BINDING PERIPLASMIC PROTEIN"/>
    <property type="match status" value="1"/>
</dbReference>
<gene>
    <name evidence="7" type="ORF">NFG58_15915</name>
</gene>
<proteinExistence type="inferred from homology"/>
<keyword evidence="5" id="KW-0732">Signal</keyword>
<keyword evidence="4" id="KW-0410">Iron transport</keyword>
<dbReference type="RefSeq" id="WP_348826969.1">
    <property type="nucleotide sequence ID" value="NZ_CP098827.1"/>
</dbReference>
<dbReference type="SUPFAM" id="SSF53807">
    <property type="entry name" value="Helical backbone' metal receptor"/>
    <property type="match status" value="1"/>
</dbReference>